<evidence type="ECO:0000256" key="3">
    <source>
        <dbReference type="ARBA" id="ARBA00023002"/>
    </source>
</evidence>
<evidence type="ECO:0000256" key="1">
    <source>
        <dbReference type="ARBA" id="ARBA00006926"/>
    </source>
</evidence>
<evidence type="ECO:0000313" key="6">
    <source>
        <dbReference type="EMBL" id="GIH32285.1"/>
    </source>
</evidence>
<dbReference type="Proteomes" id="UP000651728">
    <property type="component" value="Unassembled WGS sequence"/>
</dbReference>
<comment type="caution">
    <text evidence="6">The sequence shown here is derived from an EMBL/GenBank/DDBJ whole genome shotgun (WGS) entry which is preliminary data.</text>
</comment>
<dbReference type="CDD" id="cd00340">
    <property type="entry name" value="GSH_Peroxidase"/>
    <property type="match status" value="1"/>
</dbReference>
<evidence type="ECO:0000256" key="5">
    <source>
        <dbReference type="SAM" id="MobiDB-lite"/>
    </source>
</evidence>
<keyword evidence="2 4" id="KW-0575">Peroxidase</keyword>
<dbReference type="InterPro" id="IPR000889">
    <property type="entry name" value="Glutathione_peroxidase"/>
</dbReference>
<feature type="region of interest" description="Disordered" evidence="5">
    <location>
        <begin position="61"/>
        <end position="100"/>
    </location>
</feature>
<accession>A0ABQ4FBS8</accession>
<dbReference type="PANTHER" id="PTHR11592:SF40">
    <property type="entry name" value="THIOREDOXIN_GLUTATHIONE PEROXIDASE BTUE"/>
    <property type="match status" value="1"/>
</dbReference>
<dbReference type="InterPro" id="IPR036249">
    <property type="entry name" value="Thioredoxin-like_sf"/>
</dbReference>
<gene>
    <name evidence="6" type="ORF">Mam01_24490</name>
</gene>
<dbReference type="SUPFAM" id="SSF52833">
    <property type="entry name" value="Thioredoxin-like"/>
    <property type="match status" value="1"/>
</dbReference>
<comment type="similarity">
    <text evidence="1 4">Belongs to the glutathione peroxidase family.</text>
</comment>
<evidence type="ECO:0000313" key="7">
    <source>
        <dbReference type="Proteomes" id="UP000651728"/>
    </source>
</evidence>
<evidence type="ECO:0000256" key="4">
    <source>
        <dbReference type="RuleBase" id="RU000499"/>
    </source>
</evidence>
<reference evidence="6 7" key="1">
    <citation type="submission" date="2021-01" db="EMBL/GenBank/DDBJ databases">
        <title>Whole genome shotgun sequence of Microbispora amethystogenes NBRC 101907.</title>
        <authorList>
            <person name="Komaki H."/>
            <person name="Tamura T."/>
        </authorList>
    </citation>
    <scope>NUCLEOTIDE SEQUENCE [LARGE SCALE GENOMIC DNA]</scope>
    <source>
        <strain evidence="6 7">NBRC 101907</strain>
    </source>
</reference>
<organism evidence="6 7">
    <name type="scientific">Microbispora amethystogenes</name>
    <dbReference type="NCBI Taxonomy" id="1427754"/>
    <lineage>
        <taxon>Bacteria</taxon>
        <taxon>Bacillati</taxon>
        <taxon>Actinomycetota</taxon>
        <taxon>Actinomycetes</taxon>
        <taxon>Streptosporangiales</taxon>
        <taxon>Streptosporangiaceae</taxon>
        <taxon>Microbispora</taxon>
    </lineage>
</organism>
<dbReference type="Pfam" id="PF00255">
    <property type="entry name" value="GSHPx"/>
    <property type="match status" value="1"/>
</dbReference>
<dbReference type="PRINTS" id="PR01011">
    <property type="entry name" value="GLUTPROXDASE"/>
</dbReference>
<keyword evidence="7" id="KW-1185">Reference proteome</keyword>
<dbReference type="PROSITE" id="PS51355">
    <property type="entry name" value="GLUTATHIONE_PEROXID_3"/>
    <property type="match status" value="1"/>
</dbReference>
<name>A0ABQ4FBS8_9ACTN</name>
<proteinExistence type="inferred from homology"/>
<evidence type="ECO:0000256" key="2">
    <source>
        <dbReference type="ARBA" id="ARBA00022559"/>
    </source>
</evidence>
<dbReference type="PANTHER" id="PTHR11592">
    <property type="entry name" value="GLUTATHIONE PEROXIDASE"/>
    <property type="match status" value="1"/>
</dbReference>
<dbReference type="EMBL" id="BOOB01000016">
    <property type="protein sequence ID" value="GIH32285.1"/>
    <property type="molecule type" value="Genomic_DNA"/>
</dbReference>
<sequence>MRKGRAAAPLAAVRPWRGRGRPLGPHRITKSFRRAPRRVLTRIEIRRPAPAAAFATRRGRIFADPPPNADPSRGRRLTGGDRVKGRHGAIPGAPARRGGGDGTYGADMSVLEIPVNTIDGAATTVGGLLGGRAALVVNVASRCGLTPQYGGLVALQRAYADRDFTVVGVPCNQFMGQEPGSAEEIVEFCSTTYGVDFPLLEKTEVNGPGQHPLYAALTAVPDASGSAGDVEWNFEKFLVSADGEVVARFRPRVAPESPEIAEAIEKVVS</sequence>
<keyword evidence="3 4" id="KW-0560">Oxidoreductase</keyword>
<dbReference type="Gene3D" id="3.40.30.10">
    <property type="entry name" value="Glutaredoxin"/>
    <property type="match status" value="1"/>
</dbReference>
<protein>
    <recommendedName>
        <fullName evidence="4">Glutathione peroxidase</fullName>
    </recommendedName>
</protein>